<dbReference type="RefSeq" id="WP_057637908.1">
    <property type="nucleotide sequence ID" value="NZ_LDJM01000021.1"/>
</dbReference>
<dbReference type="Gene3D" id="3.30.110.170">
    <property type="entry name" value="Protein of unknown function (DUF541), domain 1"/>
    <property type="match status" value="1"/>
</dbReference>
<evidence type="ECO:0000256" key="1">
    <source>
        <dbReference type="SAM" id="SignalP"/>
    </source>
</evidence>
<dbReference type="PATRIC" id="fig|336566.3.peg.1151"/>
<accession>A0A0R0DH60</accession>
<dbReference type="PANTHER" id="PTHR34387">
    <property type="entry name" value="SLR1258 PROTEIN"/>
    <property type="match status" value="1"/>
</dbReference>
<proteinExistence type="predicted"/>
<dbReference type="PANTHER" id="PTHR34387:SF1">
    <property type="entry name" value="PERIPLASMIC IMMUNOGENIC PROTEIN"/>
    <property type="match status" value="1"/>
</dbReference>
<dbReference type="InterPro" id="IPR007497">
    <property type="entry name" value="SIMPL/DUF541"/>
</dbReference>
<protein>
    <submittedName>
        <fullName evidence="2">Membrane protein</fullName>
    </submittedName>
</protein>
<dbReference type="InterPro" id="IPR052022">
    <property type="entry name" value="26kDa_periplasmic_antigen"/>
</dbReference>
<dbReference type="OrthoDB" id="9813144at2"/>
<comment type="caution">
    <text evidence="2">The sequence shown here is derived from an EMBL/GenBank/DDBJ whole genome shotgun (WGS) entry which is preliminary data.</text>
</comment>
<reference evidence="2 3" key="1">
    <citation type="submission" date="2015-05" db="EMBL/GenBank/DDBJ databases">
        <title>Genome sequencing and analysis of members of genus Stenotrophomonas.</title>
        <authorList>
            <person name="Patil P.P."/>
            <person name="Midha S."/>
            <person name="Patil P.B."/>
        </authorList>
    </citation>
    <scope>NUCLEOTIDE SEQUENCE [LARGE SCALE GENOMIC DNA]</scope>
    <source>
        <strain evidence="2 3">DSM 24757</strain>
    </source>
</reference>
<organism evidence="2 3">
    <name type="scientific">Stenotrophomonas ginsengisoli</name>
    <dbReference type="NCBI Taxonomy" id="336566"/>
    <lineage>
        <taxon>Bacteria</taxon>
        <taxon>Pseudomonadati</taxon>
        <taxon>Pseudomonadota</taxon>
        <taxon>Gammaproteobacteria</taxon>
        <taxon>Lysobacterales</taxon>
        <taxon>Lysobacteraceae</taxon>
        <taxon>Stenotrophomonas</taxon>
    </lineage>
</organism>
<sequence>MRLLHTSLCLGLMLALAPASVLAQSLAPVPVAADATVLTIHASAQASAVPDVAMINAGVLTQDKDSNLALRRNAEQMQQVMAALKAAGIAERDIQTSGISLNPQYHYADNQPPQLQGYQASNGVNIKVRDLGRLGRVLDALAAQGANQINGPSFAIDQPEPLYQQARVEALRKARQQADTYASELGLKVRRVISLQESGGGGMPMPMMAMRGAAKMEMDTPVAAGQSSIQVQLDVVFELGR</sequence>
<dbReference type="Pfam" id="PF04402">
    <property type="entry name" value="SIMPL"/>
    <property type="match status" value="1"/>
</dbReference>
<dbReference type="Proteomes" id="UP000050956">
    <property type="component" value="Unassembled WGS sequence"/>
</dbReference>
<dbReference type="EMBL" id="LDJM01000021">
    <property type="protein sequence ID" value="KRG76787.1"/>
    <property type="molecule type" value="Genomic_DNA"/>
</dbReference>
<dbReference type="AlphaFoldDB" id="A0A0R0DH60"/>
<name>A0A0R0DH60_9GAMM</name>
<feature type="chain" id="PRO_5006395686" evidence="1">
    <location>
        <begin position="24"/>
        <end position="241"/>
    </location>
</feature>
<evidence type="ECO:0000313" key="2">
    <source>
        <dbReference type="EMBL" id="KRG76787.1"/>
    </source>
</evidence>
<keyword evidence="1" id="KW-0732">Signal</keyword>
<dbReference type="Gene3D" id="3.30.70.2970">
    <property type="entry name" value="Protein of unknown function (DUF541), domain 2"/>
    <property type="match status" value="1"/>
</dbReference>
<evidence type="ECO:0000313" key="3">
    <source>
        <dbReference type="Proteomes" id="UP000050956"/>
    </source>
</evidence>
<keyword evidence="3" id="KW-1185">Reference proteome</keyword>
<dbReference type="STRING" id="336566.ABB30_08700"/>
<gene>
    <name evidence="2" type="ORF">ABB30_08700</name>
</gene>
<dbReference type="GO" id="GO:0006974">
    <property type="term" value="P:DNA damage response"/>
    <property type="evidence" value="ECO:0007669"/>
    <property type="project" value="TreeGrafter"/>
</dbReference>
<feature type="signal peptide" evidence="1">
    <location>
        <begin position="1"/>
        <end position="23"/>
    </location>
</feature>